<keyword evidence="1" id="KW-0472">Membrane</keyword>
<dbReference type="EMBL" id="JBFXLT010000037">
    <property type="protein sequence ID" value="KAL2813886.1"/>
    <property type="molecule type" value="Genomic_DNA"/>
</dbReference>
<dbReference type="PANTHER" id="PTHR35895">
    <property type="entry name" value="CHROMOSOME 16, WHOLE GENOME SHOTGUN SEQUENCE"/>
    <property type="match status" value="1"/>
</dbReference>
<dbReference type="PANTHER" id="PTHR35895:SF2">
    <property type="match status" value="1"/>
</dbReference>
<proteinExistence type="predicted"/>
<reference evidence="2 3" key="1">
    <citation type="submission" date="2024-07" db="EMBL/GenBank/DDBJ databases">
        <title>Section-level genome sequencing and comparative genomics of Aspergillus sections Usti and Cavernicolus.</title>
        <authorList>
            <consortium name="Lawrence Berkeley National Laboratory"/>
            <person name="Nybo J.L."/>
            <person name="Vesth T.C."/>
            <person name="Theobald S."/>
            <person name="Frisvad J.C."/>
            <person name="Larsen T.O."/>
            <person name="Kjaerboelling I."/>
            <person name="Rothschild-Mancinelli K."/>
            <person name="Lyhne E.K."/>
            <person name="Kogle M.E."/>
            <person name="Barry K."/>
            <person name="Clum A."/>
            <person name="Na H."/>
            <person name="Ledsgaard L."/>
            <person name="Lin J."/>
            <person name="Lipzen A."/>
            <person name="Kuo A."/>
            <person name="Riley R."/>
            <person name="Mondo S."/>
            <person name="Labutti K."/>
            <person name="Haridas S."/>
            <person name="Pangalinan J."/>
            <person name="Salamov A.A."/>
            <person name="Simmons B.A."/>
            <person name="Magnuson J.K."/>
            <person name="Chen J."/>
            <person name="Drula E."/>
            <person name="Henrissat B."/>
            <person name="Wiebenga A."/>
            <person name="Lubbers R.J."/>
            <person name="Gomes A.C."/>
            <person name="Makela M.R."/>
            <person name="Stajich J."/>
            <person name="Grigoriev I.V."/>
            <person name="Mortensen U.H."/>
            <person name="De Vries R.P."/>
            <person name="Baker S.E."/>
            <person name="Andersen M.R."/>
        </authorList>
    </citation>
    <scope>NUCLEOTIDE SEQUENCE [LARGE SCALE GENOMIC DNA]</scope>
    <source>
        <strain evidence="2 3">CBS 588.65</strain>
    </source>
</reference>
<dbReference type="Proteomes" id="UP001610334">
    <property type="component" value="Unassembled WGS sequence"/>
</dbReference>
<evidence type="ECO:0000313" key="2">
    <source>
        <dbReference type="EMBL" id="KAL2813886.1"/>
    </source>
</evidence>
<keyword evidence="3" id="KW-1185">Reference proteome</keyword>
<gene>
    <name evidence="2" type="ORF">BJX63DRAFT_442762</name>
</gene>
<accession>A0ABR4HEH1</accession>
<dbReference type="InterPro" id="IPR022185">
    <property type="entry name" value="DUF3712"/>
</dbReference>
<feature type="transmembrane region" description="Helical" evidence="1">
    <location>
        <begin position="61"/>
        <end position="87"/>
    </location>
</feature>
<name>A0ABR4HEH1_9EURO</name>
<keyword evidence="1" id="KW-0812">Transmembrane</keyword>
<sequence>MAVGDAYKARMAEKRAIGANRGELDKGSKAAGTGAEIEHVEAVAVGEEKPKRRQRIKRHFARFWCCYLLGSIVFLAIFLPVFFLVAIPAIAQRIVDDTDLPVYAARIMDPQPGHVTFTLDTGLTIPLGLSVRLDAFNLSLFNRDSDPEITYIQVPVPTYSVKGKTNISVTSDDTPILDEDEFVKTLSKAVYSKRFTMSAIGKTTGHLGALKAGLTLDKDVEINGLDKLNGFSIDEAALLLPAREDGSNLRGRATLPNHSVVTFALGNVTLNLKSGDIILGTALLPDVTLLPGNNSVAFTGIADINSALANIGPILASQTDALRNGEIELSASGNQTIFNGEHIRYFERVLNDLTITARVPIIKILLDTVGEFFGEDSGGVIEALTDILNRIDFASLFDGVDFDSLISSVGDIINNLNLGALLEGVDLNELLQGIDWGQVIDAVGSILSQLDLGAFLQNLDIASLMQSIDWQNLLESIANILGDIDWGQLANTLNTILNSVDWSTLYEQIQPVLENIDFGEFLSNLDLNAILNSIGPLLQNIDLGAIFSNLDWGSIIQGLGSLIQNVDLGQLFSGFIDTLGSLDLGSLLDFDIGGVNISDVLGDLGQASNGTSLDDAFNNLMDALQDLGSDD</sequence>
<organism evidence="2 3">
    <name type="scientific">Aspergillus granulosus</name>
    <dbReference type="NCBI Taxonomy" id="176169"/>
    <lineage>
        <taxon>Eukaryota</taxon>
        <taxon>Fungi</taxon>
        <taxon>Dikarya</taxon>
        <taxon>Ascomycota</taxon>
        <taxon>Pezizomycotina</taxon>
        <taxon>Eurotiomycetes</taxon>
        <taxon>Eurotiomycetidae</taxon>
        <taxon>Eurotiales</taxon>
        <taxon>Aspergillaceae</taxon>
        <taxon>Aspergillus</taxon>
        <taxon>Aspergillus subgen. Nidulantes</taxon>
    </lineage>
</organism>
<evidence type="ECO:0000313" key="3">
    <source>
        <dbReference type="Proteomes" id="UP001610334"/>
    </source>
</evidence>
<keyword evidence="1" id="KW-1133">Transmembrane helix</keyword>
<protein>
    <submittedName>
        <fullName evidence="2">Uncharacterized protein</fullName>
    </submittedName>
</protein>
<dbReference type="InterPro" id="IPR046368">
    <property type="entry name" value="Tag1"/>
</dbReference>
<evidence type="ECO:0000256" key="1">
    <source>
        <dbReference type="SAM" id="Phobius"/>
    </source>
</evidence>
<comment type="caution">
    <text evidence="2">The sequence shown here is derived from an EMBL/GenBank/DDBJ whole genome shotgun (WGS) entry which is preliminary data.</text>
</comment>
<dbReference type="Pfam" id="PF12505">
    <property type="entry name" value="DUF3712"/>
    <property type="match status" value="1"/>
</dbReference>